<dbReference type="EnsemblMetazoa" id="HelroT182509">
    <property type="protein sequence ID" value="HelroP182509"/>
    <property type="gene ID" value="HelroG182509"/>
</dbReference>
<evidence type="ECO:0000313" key="3">
    <source>
        <dbReference type="EnsemblMetazoa" id="HelroP182509"/>
    </source>
</evidence>
<dbReference type="GeneID" id="20208555"/>
<evidence type="ECO:0000313" key="4">
    <source>
        <dbReference type="Proteomes" id="UP000015101"/>
    </source>
</evidence>
<organism evidence="3 4">
    <name type="scientific">Helobdella robusta</name>
    <name type="common">Californian leech</name>
    <dbReference type="NCBI Taxonomy" id="6412"/>
    <lineage>
        <taxon>Eukaryota</taxon>
        <taxon>Metazoa</taxon>
        <taxon>Spiralia</taxon>
        <taxon>Lophotrochozoa</taxon>
        <taxon>Annelida</taxon>
        <taxon>Clitellata</taxon>
        <taxon>Hirudinea</taxon>
        <taxon>Rhynchobdellida</taxon>
        <taxon>Glossiphoniidae</taxon>
        <taxon>Helobdella</taxon>
    </lineage>
</organism>
<feature type="signal peptide" evidence="1">
    <location>
        <begin position="1"/>
        <end position="23"/>
    </location>
</feature>
<dbReference type="eggNOG" id="ENOG502SATB">
    <property type="taxonomic scope" value="Eukaryota"/>
</dbReference>
<dbReference type="Proteomes" id="UP000015101">
    <property type="component" value="Unassembled WGS sequence"/>
</dbReference>
<dbReference type="InParanoid" id="T1FIA6"/>
<reference evidence="4" key="1">
    <citation type="submission" date="2012-12" db="EMBL/GenBank/DDBJ databases">
        <authorList>
            <person name="Hellsten U."/>
            <person name="Grimwood J."/>
            <person name="Chapman J.A."/>
            <person name="Shapiro H."/>
            <person name="Aerts A."/>
            <person name="Otillar R.P."/>
            <person name="Terry A.Y."/>
            <person name="Boore J.L."/>
            <person name="Simakov O."/>
            <person name="Marletaz F."/>
            <person name="Cho S.-J."/>
            <person name="Edsinger-Gonzales E."/>
            <person name="Havlak P."/>
            <person name="Kuo D.-H."/>
            <person name="Larsson T."/>
            <person name="Lv J."/>
            <person name="Arendt D."/>
            <person name="Savage R."/>
            <person name="Osoegawa K."/>
            <person name="de Jong P."/>
            <person name="Lindberg D.R."/>
            <person name="Seaver E.C."/>
            <person name="Weisblat D.A."/>
            <person name="Putnam N.H."/>
            <person name="Grigoriev I.V."/>
            <person name="Rokhsar D.S."/>
        </authorList>
    </citation>
    <scope>NUCLEOTIDE SEQUENCE</scope>
</reference>
<dbReference type="EMBL" id="AMQM01008225">
    <property type="status" value="NOT_ANNOTATED_CDS"/>
    <property type="molecule type" value="Genomic_DNA"/>
</dbReference>
<dbReference type="AlphaFoldDB" id="T1FIA6"/>
<gene>
    <name evidence="3" type="primary">20208555</name>
    <name evidence="2" type="ORF">HELRODRAFT_182509</name>
</gene>
<dbReference type="OMA" id="ADEGNHW"/>
<name>T1FIA6_HELRO</name>
<reference evidence="2 4" key="2">
    <citation type="journal article" date="2013" name="Nature">
        <title>Insights into bilaterian evolution from three spiralian genomes.</title>
        <authorList>
            <person name="Simakov O."/>
            <person name="Marletaz F."/>
            <person name="Cho S.J."/>
            <person name="Edsinger-Gonzales E."/>
            <person name="Havlak P."/>
            <person name="Hellsten U."/>
            <person name="Kuo D.H."/>
            <person name="Larsson T."/>
            <person name="Lv J."/>
            <person name="Arendt D."/>
            <person name="Savage R."/>
            <person name="Osoegawa K."/>
            <person name="de Jong P."/>
            <person name="Grimwood J."/>
            <person name="Chapman J.A."/>
            <person name="Shapiro H."/>
            <person name="Aerts A."/>
            <person name="Otillar R.P."/>
            <person name="Terry A.Y."/>
            <person name="Boore J.L."/>
            <person name="Grigoriev I.V."/>
            <person name="Lindberg D.R."/>
            <person name="Seaver E.C."/>
            <person name="Weisblat D.A."/>
            <person name="Putnam N.H."/>
            <person name="Rokhsar D.S."/>
        </authorList>
    </citation>
    <scope>NUCLEOTIDE SEQUENCE</scope>
</reference>
<sequence length="148" mass="15970">MLFGPLSFLTTLTLCSLAVVSSASNTYTDSEARKILSDNGISVNKPKPATSLDGIRKNTIKQLLTLKVASGCDIVVTAGTESGHSTSGVKNHGTGYKVDIRINTCISNYIEQNFNYIGQRGGDQADMYKSNAGNIYALESNHWDILYV</sequence>
<dbReference type="HOGENOM" id="CLU_128784_0_0_1"/>
<keyword evidence="4" id="KW-1185">Reference proteome</keyword>
<protein>
    <recommendedName>
        <fullName evidence="5">Peptidase M15A C-terminal domain-containing protein</fullName>
    </recommendedName>
</protein>
<evidence type="ECO:0000313" key="2">
    <source>
        <dbReference type="EMBL" id="ESN90918.1"/>
    </source>
</evidence>
<dbReference type="OrthoDB" id="3219649at2759"/>
<dbReference type="EMBL" id="KB097739">
    <property type="protein sequence ID" value="ESN90918.1"/>
    <property type="molecule type" value="Genomic_DNA"/>
</dbReference>
<keyword evidence="1" id="KW-0732">Signal</keyword>
<evidence type="ECO:0008006" key="5">
    <source>
        <dbReference type="Google" id="ProtNLM"/>
    </source>
</evidence>
<dbReference type="KEGG" id="hro:HELRODRAFT_182509"/>
<proteinExistence type="predicted"/>
<dbReference type="RefSeq" id="XP_009031006.1">
    <property type="nucleotide sequence ID" value="XM_009032758.1"/>
</dbReference>
<evidence type="ECO:0000256" key="1">
    <source>
        <dbReference type="SAM" id="SignalP"/>
    </source>
</evidence>
<feature type="chain" id="PRO_5010980767" description="Peptidase M15A C-terminal domain-containing protein" evidence="1">
    <location>
        <begin position="24"/>
        <end position="148"/>
    </location>
</feature>
<dbReference type="CTD" id="20208555"/>
<accession>T1FIA6</accession>
<reference evidence="3" key="3">
    <citation type="submission" date="2015-06" db="UniProtKB">
        <authorList>
            <consortium name="EnsemblMetazoa"/>
        </authorList>
    </citation>
    <scope>IDENTIFICATION</scope>
</reference>